<name>A0ABQ1JAU2_9PROT</name>
<evidence type="ECO:0000313" key="2">
    <source>
        <dbReference type="Proteomes" id="UP000628854"/>
    </source>
</evidence>
<proteinExistence type="predicted"/>
<keyword evidence="2" id="KW-1185">Reference proteome</keyword>
<dbReference type="EMBL" id="BMKF01000001">
    <property type="protein sequence ID" value="GGB61721.1"/>
    <property type="molecule type" value="Genomic_DNA"/>
</dbReference>
<evidence type="ECO:0000313" key="1">
    <source>
        <dbReference type="EMBL" id="GGB61721.1"/>
    </source>
</evidence>
<organism evidence="1 2">
    <name type="scientific">Henriciella pelagia</name>
    <dbReference type="NCBI Taxonomy" id="1977912"/>
    <lineage>
        <taxon>Bacteria</taxon>
        <taxon>Pseudomonadati</taxon>
        <taxon>Pseudomonadota</taxon>
        <taxon>Alphaproteobacteria</taxon>
        <taxon>Hyphomonadales</taxon>
        <taxon>Hyphomonadaceae</taxon>
        <taxon>Henriciella</taxon>
    </lineage>
</organism>
<sequence>MGRGLYRAADAEADLNTNLAEVAKRAPKSVICLVSALAYHGLIDQLPRKVWFAIGAKDWEPTIAYPPVRVVRFREPYFSDGVEAHQIGGTPVRIYSVSKSIADAFRNPKLVDRSVAIEALKAALDQRKATPAVLMQAAADFGAAKIMRPYLEALTSNG</sequence>
<protein>
    <submittedName>
        <fullName evidence="1">Transcriptional regulator</fullName>
    </submittedName>
</protein>
<dbReference type="Proteomes" id="UP000628854">
    <property type="component" value="Unassembled WGS sequence"/>
</dbReference>
<accession>A0ABQ1JAU2</accession>
<gene>
    <name evidence="1" type="ORF">GCM10011503_07900</name>
</gene>
<reference evidence="2" key="1">
    <citation type="journal article" date="2019" name="Int. J. Syst. Evol. Microbiol.">
        <title>The Global Catalogue of Microorganisms (GCM) 10K type strain sequencing project: providing services to taxonomists for standard genome sequencing and annotation.</title>
        <authorList>
            <consortium name="The Broad Institute Genomics Platform"/>
            <consortium name="The Broad Institute Genome Sequencing Center for Infectious Disease"/>
            <person name="Wu L."/>
            <person name="Ma J."/>
        </authorList>
    </citation>
    <scope>NUCLEOTIDE SEQUENCE [LARGE SCALE GENOMIC DNA]</scope>
    <source>
        <strain evidence="2">CGMCC 1.15928</strain>
    </source>
</reference>
<comment type="caution">
    <text evidence="1">The sequence shown here is derived from an EMBL/GenBank/DDBJ whole genome shotgun (WGS) entry which is preliminary data.</text>
</comment>